<name>A0A1R3KE84_9ROSI</name>
<sequence>MGMGRVYGPNRLPPKQPTLVGSCLRGGSEMSHGTELTDVSRFL</sequence>
<gene>
    <name evidence="1" type="ORF">COLO4_08920</name>
</gene>
<dbReference type="AlphaFoldDB" id="A0A1R3KE84"/>
<protein>
    <submittedName>
        <fullName evidence="1">Uncharacterized protein</fullName>
    </submittedName>
</protein>
<keyword evidence="2" id="KW-1185">Reference proteome</keyword>
<proteinExistence type="predicted"/>
<organism evidence="1 2">
    <name type="scientific">Corchorus olitorius</name>
    <dbReference type="NCBI Taxonomy" id="93759"/>
    <lineage>
        <taxon>Eukaryota</taxon>
        <taxon>Viridiplantae</taxon>
        <taxon>Streptophyta</taxon>
        <taxon>Embryophyta</taxon>
        <taxon>Tracheophyta</taxon>
        <taxon>Spermatophyta</taxon>
        <taxon>Magnoliopsida</taxon>
        <taxon>eudicotyledons</taxon>
        <taxon>Gunneridae</taxon>
        <taxon>Pentapetalae</taxon>
        <taxon>rosids</taxon>
        <taxon>malvids</taxon>
        <taxon>Malvales</taxon>
        <taxon>Malvaceae</taxon>
        <taxon>Grewioideae</taxon>
        <taxon>Apeibeae</taxon>
        <taxon>Corchorus</taxon>
    </lineage>
</organism>
<reference evidence="2" key="1">
    <citation type="submission" date="2013-09" db="EMBL/GenBank/DDBJ databases">
        <title>Corchorus olitorius genome sequencing.</title>
        <authorList>
            <person name="Alam M."/>
            <person name="Haque M.S."/>
            <person name="Islam M.S."/>
            <person name="Emdad E.M."/>
            <person name="Islam M.M."/>
            <person name="Ahmed B."/>
            <person name="Halim A."/>
            <person name="Hossen Q.M.M."/>
            <person name="Hossain M.Z."/>
            <person name="Ahmed R."/>
            <person name="Khan M.M."/>
            <person name="Islam R."/>
            <person name="Rashid M.M."/>
            <person name="Khan S.A."/>
            <person name="Rahman M.S."/>
            <person name="Alam M."/>
            <person name="Yahiya A.S."/>
            <person name="Khan M.S."/>
            <person name="Azam M.S."/>
            <person name="Haque T."/>
            <person name="Lashkar M.Z.H."/>
            <person name="Akhand A.I."/>
            <person name="Morshed G."/>
            <person name="Roy S."/>
            <person name="Uddin K.S."/>
            <person name="Rabeya T."/>
            <person name="Hossain A.S."/>
            <person name="Chowdhury A."/>
            <person name="Snigdha A.R."/>
            <person name="Mortoza M.S."/>
            <person name="Matin S.A."/>
            <person name="Hoque S.M.E."/>
            <person name="Islam M.K."/>
            <person name="Roy D.K."/>
            <person name="Haider R."/>
            <person name="Moosa M.M."/>
            <person name="Elias S.M."/>
            <person name="Hasan A.M."/>
            <person name="Jahan S."/>
            <person name="Shafiuddin M."/>
            <person name="Mahmood N."/>
            <person name="Shommy N.S."/>
        </authorList>
    </citation>
    <scope>NUCLEOTIDE SEQUENCE [LARGE SCALE GENOMIC DNA]</scope>
    <source>
        <strain evidence="2">cv. O-4</strain>
    </source>
</reference>
<dbReference type="Proteomes" id="UP000187203">
    <property type="component" value="Unassembled WGS sequence"/>
</dbReference>
<comment type="caution">
    <text evidence="1">The sequence shown here is derived from an EMBL/GenBank/DDBJ whole genome shotgun (WGS) entry which is preliminary data.</text>
</comment>
<accession>A0A1R3KE84</accession>
<evidence type="ECO:0000313" key="1">
    <source>
        <dbReference type="EMBL" id="OMP05328.1"/>
    </source>
</evidence>
<evidence type="ECO:0000313" key="2">
    <source>
        <dbReference type="Proteomes" id="UP000187203"/>
    </source>
</evidence>
<dbReference type="EMBL" id="AWUE01014033">
    <property type="protein sequence ID" value="OMP05328.1"/>
    <property type="molecule type" value="Genomic_DNA"/>
</dbReference>